<protein>
    <submittedName>
        <fullName evidence="1">Uncharacterized protein</fullName>
    </submittedName>
</protein>
<name>A0A2S4UJZ2_9BASI</name>
<reference evidence="2" key="2">
    <citation type="journal article" date="2018" name="BMC Genomics">
        <title>Genomic insights into host adaptation between the wheat stripe rust pathogen (Puccinia striiformis f. sp. tritici) and the barley stripe rust pathogen (Puccinia striiformis f. sp. hordei).</title>
        <authorList>
            <person name="Xia C."/>
            <person name="Wang M."/>
            <person name="Yin C."/>
            <person name="Cornejo O.E."/>
            <person name="Hulbert S.H."/>
            <person name="Chen X."/>
        </authorList>
    </citation>
    <scope>NUCLEOTIDE SEQUENCE [LARGE SCALE GENOMIC DNA]</scope>
    <source>
        <strain evidence="2">93TX-2</strain>
    </source>
</reference>
<proteinExistence type="predicted"/>
<dbReference type="VEuPathDB" id="FungiDB:PSTT_08482"/>
<sequence>MTSNHLVDGELLLVEKESVRPKVDTLDFAGVFLVSHTSDVSILNPERGERKELLAWGSFEGTPFTLDELDHREVRLFYKSGIIRRLLYGRRYWLSGAVLGNRFHEMPFLDCELEGIEASATQFMEHNGITLSGVGTITKIRQSRAQGNELQEIQLYVKHEVDEYTAFGDKIIIVRYHLENKGLKGCPREILKVGQRGAFGGILAGWSRKDRCLYAQVNFKPDNEEISTIN</sequence>
<reference evidence="2" key="3">
    <citation type="journal article" date="2018" name="Mol. Plant Microbe Interact.">
        <title>Genome sequence resources for the wheat stripe rust pathogen (Puccinia striiformis f. sp. tritici) and the barley stripe rust pathogen (Puccinia striiformis f. sp. hordei).</title>
        <authorList>
            <person name="Xia C."/>
            <person name="Wang M."/>
            <person name="Yin C."/>
            <person name="Cornejo O.E."/>
            <person name="Hulbert S.H."/>
            <person name="Chen X."/>
        </authorList>
    </citation>
    <scope>NUCLEOTIDE SEQUENCE [LARGE SCALE GENOMIC DNA]</scope>
    <source>
        <strain evidence="2">93TX-2</strain>
    </source>
</reference>
<gene>
    <name evidence="1" type="ORF">PSHT_14532</name>
</gene>
<organism evidence="1 2">
    <name type="scientific">Puccinia striiformis</name>
    <dbReference type="NCBI Taxonomy" id="27350"/>
    <lineage>
        <taxon>Eukaryota</taxon>
        <taxon>Fungi</taxon>
        <taxon>Dikarya</taxon>
        <taxon>Basidiomycota</taxon>
        <taxon>Pucciniomycotina</taxon>
        <taxon>Pucciniomycetes</taxon>
        <taxon>Pucciniales</taxon>
        <taxon>Pucciniaceae</taxon>
        <taxon>Puccinia</taxon>
    </lineage>
</organism>
<keyword evidence="2" id="KW-1185">Reference proteome</keyword>
<dbReference type="VEuPathDB" id="FungiDB:PSHT_14532"/>
<evidence type="ECO:0000313" key="2">
    <source>
        <dbReference type="Proteomes" id="UP000238274"/>
    </source>
</evidence>
<dbReference type="Proteomes" id="UP000238274">
    <property type="component" value="Unassembled WGS sequence"/>
</dbReference>
<dbReference type="AlphaFoldDB" id="A0A2S4UJZ2"/>
<dbReference type="EMBL" id="PKSM01000330">
    <property type="protein sequence ID" value="POV97521.1"/>
    <property type="molecule type" value="Genomic_DNA"/>
</dbReference>
<reference evidence="1 2" key="1">
    <citation type="submission" date="2017-12" db="EMBL/GenBank/DDBJ databases">
        <title>Gene loss provides genomic basis for host adaptation in cereal stripe rust fungi.</title>
        <authorList>
            <person name="Xia C."/>
        </authorList>
    </citation>
    <scope>NUCLEOTIDE SEQUENCE [LARGE SCALE GENOMIC DNA]</scope>
    <source>
        <strain evidence="1 2">93TX-2</strain>
    </source>
</reference>
<accession>A0A2S4UJZ2</accession>
<evidence type="ECO:0000313" key="1">
    <source>
        <dbReference type="EMBL" id="POV97521.1"/>
    </source>
</evidence>
<comment type="caution">
    <text evidence="1">The sequence shown here is derived from an EMBL/GenBank/DDBJ whole genome shotgun (WGS) entry which is preliminary data.</text>
</comment>